<dbReference type="Proteomes" id="UP000051335">
    <property type="component" value="Unassembled WGS sequence"/>
</dbReference>
<dbReference type="PATRIC" id="fig|317659.3.peg.694"/>
<keyword evidence="2" id="KW-1185">Reference proteome</keyword>
<comment type="caution">
    <text evidence="1">The sequence shown here is derived from an EMBL/GenBank/DDBJ whole genome shotgun (WGS) entry which is preliminary data.</text>
</comment>
<protein>
    <submittedName>
        <fullName evidence="1">Uncharacterized protein</fullName>
    </submittedName>
</protein>
<sequence>MMILVDPRRKLAVQPGDISSMQMVTTPGGRWALELQMISGREIVIPASNDQGSVDLNVVHAQLMEASE</sequence>
<accession>A0A0P9PLN6</accession>
<gene>
    <name evidence="1" type="ORF">ALO75_00338</name>
</gene>
<name>A0A0P9PLN6_9PSED</name>
<evidence type="ECO:0000313" key="2">
    <source>
        <dbReference type="Proteomes" id="UP000051335"/>
    </source>
</evidence>
<organism evidence="1 2">
    <name type="scientific">Pseudomonas syringae pv. coryli</name>
    <dbReference type="NCBI Taxonomy" id="317659"/>
    <lineage>
        <taxon>Bacteria</taxon>
        <taxon>Pseudomonadati</taxon>
        <taxon>Pseudomonadota</taxon>
        <taxon>Gammaproteobacteria</taxon>
        <taxon>Pseudomonadales</taxon>
        <taxon>Pseudomonadaceae</taxon>
        <taxon>Pseudomonas</taxon>
    </lineage>
</organism>
<proteinExistence type="predicted"/>
<dbReference type="AlphaFoldDB" id="A0A0P9PLN6"/>
<evidence type="ECO:0000313" key="1">
    <source>
        <dbReference type="EMBL" id="KPX11848.1"/>
    </source>
</evidence>
<reference evidence="1 2" key="1">
    <citation type="submission" date="2015-09" db="EMBL/GenBank/DDBJ databases">
        <title>Genome announcement of multiple Pseudomonas syringae strains.</title>
        <authorList>
            <person name="Thakur S."/>
            <person name="Wang P.W."/>
            <person name="Gong Y."/>
            <person name="Weir B.S."/>
            <person name="Guttman D.S."/>
        </authorList>
    </citation>
    <scope>NUCLEOTIDE SEQUENCE [LARGE SCALE GENOMIC DNA]</scope>
    <source>
        <strain evidence="1 2">ICMP17001</strain>
    </source>
</reference>
<dbReference type="RefSeq" id="WP_046235175.1">
    <property type="nucleotide sequence ID" value="NZ_LJQC01000013.1"/>
</dbReference>
<dbReference type="EMBL" id="LJQC01000013">
    <property type="protein sequence ID" value="KPX11848.1"/>
    <property type="molecule type" value="Genomic_DNA"/>
</dbReference>